<comment type="subcellular location">
    <subcellularLocation>
        <location evidence="1">Nucleus</location>
    </subcellularLocation>
</comment>
<feature type="domain" description="C2H2-type" evidence="8">
    <location>
        <begin position="353"/>
        <end position="381"/>
    </location>
</feature>
<keyword evidence="4 7" id="KW-0863">Zinc-finger</keyword>
<evidence type="ECO:0000259" key="8">
    <source>
        <dbReference type="PROSITE" id="PS50157"/>
    </source>
</evidence>
<dbReference type="PROSITE" id="PS00028">
    <property type="entry name" value="ZINC_FINGER_C2H2_1"/>
    <property type="match status" value="3"/>
</dbReference>
<evidence type="ECO:0000313" key="9">
    <source>
        <dbReference type="EMBL" id="KAF7723633.1"/>
    </source>
</evidence>
<evidence type="ECO:0000256" key="6">
    <source>
        <dbReference type="ARBA" id="ARBA00023242"/>
    </source>
</evidence>
<keyword evidence="10" id="KW-1185">Reference proteome</keyword>
<evidence type="ECO:0000256" key="5">
    <source>
        <dbReference type="ARBA" id="ARBA00022833"/>
    </source>
</evidence>
<dbReference type="PANTHER" id="PTHR16515:SF49">
    <property type="entry name" value="GASTRULA ZINC FINGER PROTEIN XLCGF49.1-LIKE-RELATED"/>
    <property type="match status" value="1"/>
</dbReference>
<name>A0A8H7BJ72_9FUNG</name>
<accession>A0A8H7BJ72</accession>
<keyword evidence="5" id="KW-0862">Zinc</keyword>
<dbReference type="AlphaFoldDB" id="A0A8H7BJ72"/>
<gene>
    <name evidence="9" type="ORF">EC973_001775</name>
</gene>
<keyword evidence="6" id="KW-0539">Nucleus</keyword>
<dbReference type="OrthoDB" id="8117402at2759"/>
<evidence type="ECO:0000256" key="3">
    <source>
        <dbReference type="ARBA" id="ARBA00022737"/>
    </source>
</evidence>
<sequence length="411" mass="45158">MNPSNNNNATLDYANFWDFDGEYDNDSEFVVACRLIVSAHVSALAAAISLGESSAKTNNHHFPTAVDPPNRNDNFLASIIGDVTPAAAAVAGMSLDMESPMIETPFLDPSTGTPFTPATSFTPCLNNFQDTPFMGSCNVASSSKDDIQVASYLRFDDASSWMSPAITFTADPAQLMKNSHEQQAVTMSSSTEEDTNALFPPLPSDNDQAVDLPSCAVPDALDDFSQHFDAFDASMFQDDNNNLTLEDLFGFNAIESSVAAPTTTANNTITLVHPEPTQALALPTTTVTNSKKRKQSLDNVIINEAPVKRKRLLTEDTAEGKRFECPVCKSKFSRRYNLGTHVKTHDKNRQKSFSCYLCPKAFDRKHDCDRHISTVHHGERSFSCAECPSTFSRKDALTRHMMQKHEKDDVA</sequence>
<dbReference type="GO" id="GO:0008270">
    <property type="term" value="F:zinc ion binding"/>
    <property type="evidence" value="ECO:0007669"/>
    <property type="project" value="UniProtKB-KW"/>
</dbReference>
<feature type="domain" description="C2H2-type" evidence="8">
    <location>
        <begin position="323"/>
        <end position="350"/>
    </location>
</feature>
<dbReference type="SMART" id="SM00355">
    <property type="entry name" value="ZnF_C2H2"/>
    <property type="match status" value="3"/>
</dbReference>
<dbReference type="InterPro" id="IPR050331">
    <property type="entry name" value="Zinc_finger"/>
</dbReference>
<dbReference type="SUPFAM" id="SSF57667">
    <property type="entry name" value="beta-beta-alpha zinc fingers"/>
    <property type="match status" value="2"/>
</dbReference>
<dbReference type="GO" id="GO:0010468">
    <property type="term" value="P:regulation of gene expression"/>
    <property type="evidence" value="ECO:0007669"/>
    <property type="project" value="TreeGrafter"/>
</dbReference>
<dbReference type="PROSITE" id="PS50157">
    <property type="entry name" value="ZINC_FINGER_C2H2_2"/>
    <property type="match status" value="3"/>
</dbReference>
<dbReference type="Proteomes" id="UP000605846">
    <property type="component" value="Unassembled WGS sequence"/>
</dbReference>
<feature type="domain" description="C2H2-type" evidence="8">
    <location>
        <begin position="382"/>
        <end position="410"/>
    </location>
</feature>
<dbReference type="InterPro" id="IPR013087">
    <property type="entry name" value="Znf_C2H2_type"/>
</dbReference>
<evidence type="ECO:0000256" key="2">
    <source>
        <dbReference type="ARBA" id="ARBA00022723"/>
    </source>
</evidence>
<dbReference type="InterPro" id="IPR036236">
    <property type="entry name" value="Znf_C2H2_sf"/>
</dbReference>
<dbReference type="Gene3D" id="3.30.160.60">
    <property type="entry name" value="Classic Zinc Finger"/>
    <property type="match status" value="2"/>
</dbReference>
<reference evidence="9" key="1">
    <citation type="submission" date="2020-01" db="EMBL/GenBank/DDBJ databases">
        <title>Genome Sequencing of Three Apophysomyces-Like Fungal Strains Confirms a Novel Fungal Genus in the Mucoromycota with divergent Burkholderia-like Endosymbiotic Bacteria.</title>
        <authorList>
            <person name="Stajich J.E."/>
            <person name="Macias A.M."/>
            <person name="Carter-House D."/>
            <person name="Lovett B."/>
            <person name="Kasson L.R."/>
            <person name="Berry K."/>
            <person name="Grigoriev I."/>
            <person name="Chang Y."/>
            <person name="Spatafora J."/>
            <person name="Kasson M.T."/>
        </authorList>
    </citation>
    <scope>NUCLEOTIDE SEQUENCE</scope>
    <source>
        <strain evidence="9">NRRL A-21654</strain>
    </source>
</reference>
<comment type="caution">
    <text evidence="9">The sequence shown here is derived from an EMBL/GenBank/DDBJ whole genome shotgun (WGS) entry which is preliminary data.</text>
</comment>
<organism evidence="9 10">
    <name type="scientific">Apophysomyces ossiformis</name>
    <dbReference type="NCBI Taxonomy" id="679940"/>
    <lineage>
        <taxon>Eukaryota</taxon>
        <taxon>Fungi</taxon>
        <taxon>Fungi incertae sedis</taxon>
        <taxon>Mucoromycota</taxon>
        <taxon>Mucoromycotina</taxon>
        <taxon>Mucoromycetes</taxon>
        <taxon>Mucorales</taxon>
        <taxon>Mucorineae</taxon>
        <taxon>Mucoraceae</taxon>
        <taxon>Apophysomyces</taxon>
    </lineage>
</organism>
<dbReference type="PANTHER" id="PTHR16515">
    <property type="entry name" value="PR DOMAIN ZINC FINGER PROTEIN"/>
    <property type="match status" value="1"/>
</dbReference>
<proteinExistence type="predicted"/>
<evidence type="ECO:0000256" key="4">
    <source>
        <dbReference type="ARBA" id="ARBA00022771"/>
    </source>
</evidence>
<dbReference type="EMBL" id="JABAYA010000144">
    <property type="protein sequence ID" value="KAF7723633.1"/>
    <property type="molecule type" value="Genomic_DNA"/>
</dbReference>
<evidence type="ECO:0000256" key="7">
    <source>
        <dbReference type="PROSITE-ProRule" id="PRU00042"/>
    </source>
</evidence>
<keyword evidence="2" id="KW-0479">Metal-binding</keyword>
<protein>
    <recommendedName>
        <fullName evidence="8">C2H2-type domain-containing protein</fullName>
    </recommendedName>
</protein>
<evidence type="ECO:0000313" key="10">
    <source>
        <dbReference type="Proteomes" id="UP000605846"/>
    </source>
</evidence>
<dbReference type="FunFam" id="3.30.160.60:FF:000065">
    <property type="entry name" value="B-cell CLL/lymphoma 6, member B"/>
    <property type="match status" value="1"/>
</dbReference>
<evidence type="ECO:0000256" key="1">
    <source>
        <dbReference type="ARBA" id="ARBA00004123"/>
    </source>
</evidence>
<dbReference type="GO" id="GO:0005634">
    <property type="term" value="C:nucleus"/>
    <property type="evidence" value="ECO:0007669"/>
    <property type="project" value="UniProtKB-SubCell"/>
</dbReference>
<dbReference type="Pfam" id="PF00096">
    <property type="entry name" value="zf-C2H2"/>
    <property type="match status" value="2"/>
</dbReference>
<keyword evidence="3" id="KW-0677">Repeat</keyword>